<name>A0A2Z6RHT6_9GLOM</name>
<sequence length="142" mass="16693">MGNDNSRNIEDLESRLNKKFSTNPFQSDVFEELSYEIARQRKIIKMPWIPYKNFKDVRYINKDGYINYSARLKSKPKRIKDIKIVLKELINSEDMTQDELKLTAAEFEYSDEKNLTEILGVSQNPLTLNYVIVVDFLFSGNL</sequence>
<gene>
    <name evidence="2" type="ORF">RCL2_000739000</name>
    <name evidence="1" type="ORF">RclHR1_02870007</name>
</gene>
<dbReference type="EMBL" id="BEXD01002079">
    <property type="protein sequence ID" value="GBB96909.1"/>
    <property type="molecule type" value="Genomic_DNA"/>
</dbReference>
<reference evidence="1 3" key="1">
    <citation type="submission" date="2017-11" db="EMBL/GenBank/DDBJ databases">
        <title>The genome of Rhizophagus clarus HR1 reveals common genetic basis of auxotrophy among arbuscular mycorrhizal fungi.</title>
        <authorList>
            <person name="Kobayashi Y."/>
        </authorList>
    </citation>
    <scope>NUCLEOTIDE SEQUENCE [LARGE SCALE GENOMIC DNA]</scope>
    <source>
        <strain evidence="1 3">HR1</strain>
    </source>
</reference>
<dbReference type="GO" id="GO:0016301">
    <property type="term" value="F:kinase activity"/>
    <property type="evidence" value="ECO:0007669"/>
    <property type="project" value="UniProtKB-KW"/>
</dbReference>
<evidence type="ECO:0000313" key="1">
    <source>
        <dbReference type="EMBL" id="GBB96909.1"/>
    </source>
</evidence>
<dbReference type="EMBL" id="BLAL01000047">
    <property type="protein sequence ID" value="GES80095.1"/>
    <property type="molecule type" value="Genomic_DNA"/>
</dbReference>
<organism evidence="1 3">
    <name type="scientific">Rhizophagus clarus</name>
    <dbReference type="NCBI Taxonomy" id="94130"/>
    <lineage>
        <taxon>Eukaryota</taxon>
        <taxon>Fungi</taxon>
        <taxon>Fungi incertae sedis</taxon>
        <taxon>Mucoromycota</taxon>
        <taxon>Glomeromycotina</taxon>
        <taxon>Glomeromycetes</taxon>
        <taxon>Glomerales</taxon>
        <taxon>Glomeraceae</taxon>
        <taxon>Rhizophagus</taxon>
    </lineage>
</organism>
<protein>
    <submittedName>
        <fullName evidence="2">Kinase-like domain-containing protein</fullName>
    </submittedName>
</protein>
<dbReference type="AlphaFoldDB" id="A0A2Z6RHT6"/>
<evidence type="ECO:0000313" key="3">
    <source>
        <dbReference type="Proteomes" id="UP000247702"/>
    </source>
</evidence>
<accession>A0A2Z6RHT6</accession>
<keyword evidence="2" id="KW-0418">Kinase</keyword>
<keyword evidence="2" id="KW-0808">Transferase</keyword>
<keyword evidence="3" id="KW-1185">Reference proteome</keyword>
<reference evidence="2" key="2">
    <citation type="submission" date="2019-10" db="EMBL/GenBank/DDBJ databases">
        <title>Conservation and host-specific expression of non-tandemly repeated heterogenous ribosome RNA gene in arbuscular mycorrhizal fungi.</title>
        <authorList>
            <person name="Maeda T."/>
            <person name="Kobayashi Y."/>
            <person name="Nakagawa T."/>
            <person name="Ezawa T."/>
            <person name="Yamaguchi K."/>
            <person name="Bino T."/>
            <person name="Nishimoto Y."/>
            <person name="Shigenobu S."/>
            <person name="Kawaguchi M."/>
        </authorList>
    </citation>
    <scope>NUCLEOTIDE SEQUENCE</scope>
    <source>
        <strain evidence="2">HR1</strain>
    </source>
</reference>
<dbReference type="Proteomes" id="UP000615446">
    <property type="component" value="Unassembled WGS sequence"/>
</dbReference>
<comment type="caution">
    <text evidence="1">The sequence shown here is derived from an EMBL/GenBank/DDBJ whole genome shotgun (WGS) entry which is preliminary data.</text>
</comment>
<proteinExistence type="predicted"/>
<evidence type="ECO:0000313" key="2">
    <source>
        <dbReference type="EMBL" id="GES80095.1"/>
    </source>
</evidence>
<dbReference type="Proteomes" id="UP000247702">
    <property type="component" value="Unassembled WGS sequence"/>
</dbReference>
<dbReference type="OrthoDB" id="2317370at2759"/>